<dbReference type="Pfam" id="PF01381">
    <property type="entry name" value="HTH_3"/>
    <property type="match status" value="1"/>
</dbReference>
<geneLocation type="plasmid" evidence="5 6">
    <name>unnamed1</name>
</geneLocation>
<sequence length="111" mass="12794">MVQQQAKKRVGELIRLHRKMAGWTQEQLAERVGTSFSYIGALERGERNMTVDTLESIASALQIDFFDLLQPASMGSETTEYLLAIHLLLQAHEVNDQRRALFVLREMFRKD</sequence>
<evidence type="ECO:0000256" key="2">
    <source>
        <dbReference type="ARBA" id="ARBA00023125"/>
    </source>
</evidence>
<dbReference type="KEGG" id="pson:JI735_34165"/>
<dbReference type="SUPFAM" id="SSF47413">
    <property type="entry name" value="lambda repressor-like DNA-binding domains"/>
    <property type="match status" value="1"/>
</dbReference>
<name>A0A974PID1_9BACL</name>
<dbReference type="PROSITE" id="PS50943">
    <property type="entry name" value="HTH_CROC1"/>
    <property type="match status" value="1"/>
</dbReference>
<organism evidence="5 6">
    <name type="scientific">Paenibacillus sonchi</name>
    <dbReference type="NCBI Taxonomy" id="373687"/>
    <lineage>
        <taxon>Bacteria</taxon>
        <taxon>Bacillati</taxon>
        <taxon>Bacillota</taxon>
        <taxon>Bacilli</taxon>
        <taxon>Bacillales</taxon>
        <taxon>Paenibacillaceae</taxon>
        <taxon>Paenibacillus</taxon>
        <taxon>Paenibacillus sonchi group</taxon>
    </lineage>
</organism>
<evidence type="ECO:0000313" key="5">
    <source>
        <dbReference type="EMBL" id="QQZ64487.1"/>
    </source>
</evidence>
<dbReference type="Proteomes" id="UP000595841">
    <property type="component" value="Plasmid unnamed1"/>
</dbReference>
<dbReference type="RefSeq" id="WP_039835571.1">
    <property type="nucleotide sequence ID" value="NZ_CP068596.1"/>
</dbReference>
<keyword evidence="5" id="KW-0614">Plasmid</keyword>
<accession>A0A974PID1</accession>
<dbReference type="GO" id="GO:0003677">
    <property type="term" value="F:DNA binding"/>
    <property type="evidence" value="ECO:0007669"/>
    <property type="project" value="UniProtKB-KW"/>
</dbReference>
<dbReference type="CDD" id="cd00093">
    <property type="entry name" value="HTH_XRE"/>
    <property type="match status" value="1"/>
</dbReference>
<dbReference type="GO" id="GO:0003700">
    <property type="term" value="F:DNA-binding transcription factor activity"/>
    <property type="evidence" value="ECO:0007669"/>
    <property type="project" value="TreeGrafter"/>
</dbReference>
<evidence type="ECO:0000259" key="4">
    <source>
        <dbReference type="PROSITE" id="PS50943"/>
    </source>
</evidence>
<dbReference type="SMART" id="SM00530">
    <property type="entry name" value="HTH_XRE"/>
    <property type="match status" value="1"/>
</dbReference>
<evidence type="ECO:0000313" key="6">
    <source>
        <dbReference type="Proteomes" id="UP000595841"/>
    </source>
</evidence>
<dbReference type="PANTHER" id="PTHR46797:SF23">
    <property type="entry name" value="HTH-TYPE TRANSCRIPTIONAL REGULATOR SUTR"/>
    <property type="match status" value="1"/>
</dbReference>
<dbReference type="GO" id="GO:0005829">
    <property type="term" value="C:cytosol"/>
    <property type="evidence" value="ECO:0007669"/>
    <property type="project" value="TreeGrafter"/>
</dbReference>
<dbReference type="InterPro" id="IPR010982">
    <property type="entry name" value="Lambda_DNA-bd_dom_sf"/>
</dbReference>
<dbReference type="AlphaFoldDB" id="A0A974PID1"/>
<keyword evidence="2" id="KW-0238">DNA-binding</keyword>
<evidence type="ECO:0000256" key="3">
    <source>
        <dbReference type="ARBA" id="ARBA00023163"/>
    </source>
</evidence>
<protein>
    <submittedName>
        <fullName evidence="5">Helix-turn-helix transcriptional regulator</fullName>
    </submittedName>
</protein>
<keyword evidence="3" id="KW-0804">Transcription</keyword>
<dbReference type="Gene3D" id="1.10.260.40">
    <property type="entry name" value="lambda repressor-like DNA-binding domains"/>
    <property type="match status" value="1"/>
</dbReference>
<dbReference type="InterPro" id="IPR050807">
    <property type="entry name" value="TransReg_Diox_bact_type"/>
</dbReference>
<dbReference type="InterPro" id="IPR001387">
    <property type="entry name" value="Cro/C1-type_HTH"/>
</dbReference>
<keyword evidence="6" id="KW-1185">Reference proteome</keyword>
<keyword evidence="1" id="KW-0805">Transcription regulation</keyword>
<proteinExistence type="predicted"/>
<reference evidence="5 6" key="1">
    <citation type="submission" date="2021-01" db="EMBL/GenBank/DDBJ databases">
        <title>Whole genome sequence of Paenibacillus sonchi LMG 24727 for comparative genomics.</title>
        <authorList>
            <person name="Lee G."/>
            <person name="Kim M.-J."/>
            <person name="Lim K."/>
            <person name="Shin J.-H."/>
        </authorList>
    </citation>
    <scope>NUCLEOTIDE SEQUENCE [LARGE SCALE GENOMIC DNA]</scope>
    <source>
        <strain evidence="5 6">LMG 24727</strain>
        <plasmid evidence="5 6">unnamed1</plasmid>
    </source>
</reference>
<evidence type="ECO:0000256" key="1">
    <source>
        <dbReference type="ARBA" id="ARBA00023015"/>
    </source>
</evidence>
<gene>
    <name evidence="5" type="ORF">JI735_34165</name>
</gene>
<feature type="domain" description="HTH cro/C1-type" evidence="4">
    <location>
        <begin position="14"/>
        <end position="68"/>
    </location>
</feature>
<dbReference type="EMBL" id="CP068596">
    <property type="protein sequence ID" value="QQZ64487.1"/>
    <property type="molecule type" value="Genomic_DNA"/>
</dbReference>
<dbReference type="PANTHER" id="PTHR46797">
    <property type="entry name" value="HTH-TYPE TRANSCRIPTIONAL REGULATOR"/>
    <property type="match status" value="1"/>
</dbReference>